<name>A0A916YCK9_9SPHN</name>
<dbReference type="GO" id="GO:0006631">
    <property type="term" value="P:fatty acid metabolic process"/>
    <property type="evidence" value="ECO:0007669"/>
    <property type="project" value="TreeGrafter"/>
</dbReference>
<dbReference type="Pfam" id="PF13193">
    <property type="entry name" value="AMP-binding_C"/>
    <property type="match status" value="1"/>
</dbReference>
<sequence>MMAGATIFGLIETRASADPGAIALDDGAVELSYADLVDRVGQIAAGLAALGVARGDRVAILSENSMRYTLLQLACARFGAIAACQNWRLSVEELKHCVSLVEPKLLFFSERYREVAGQIEPECPAMSMADIPLADPLPATAQTDDPWLIIYTSGTTGLPKAAVISQRAEIARMCTLRLDLGLEKSDGFIAWAPMFHMGGTEHTMATLMAGGRAFIIDGYDPRRIADILAQHAIGWLLLVPSTITPLVDVIRAGETAPRSIKAVGCMADLCPEVEVAAAIETFGAPFLNSFGATETGLGPLSGNLVRTRSDTSDLSKDLSSLYELRIADESGAPCGHGIVGEALVRGPCLFDGYWNADAANAEAFRDDWFRMGDLFSQRPDGRFEYAGRSKYLIKSGGENIYPAEIERVLLSDPRVEQAVVVRQPDERWGEVPVAILVASGMTEDEAHAMLEARLARYKLPRRYIFVKERDLGLNVSGKADRTALENRLEELAGA</sequence>
<evidence type="ECO:0000259" key="2">
    <source>
        <dbReference type="Pfam" id="PF13193"/>
    </source>
</evidence>
<dbReference type="OrthoDB" id="9803968at2"/>
<keyword evidence="4" id="KW-1185">Reference proteome</keyword>
<protein>
    <submittedName>
        <fullName evidence="3">Long-chain-fatty-acid--CoA ligase</fullName>
    </submittedName>
</protein>
<dbReference type="PANTHER" id="PTHR43201:SF32">
    <property type="entry name" value="2-SUCCINYLBENZOATE--COA LIGASE, CHLOROPLASTIC_PEROXISOMAL"/>
    <property type="match status" value="1"/>
</dbReference>
<dbReference type="InterPro" id="IPR000873">
    <property type="entry name" value="AMP-dep_synth/lig_dom"/>
</dbReference>
<dbReference type="GO" id="GO:0031956">
    <property type="term" value="F:medium-chain fatty acid-CoA ligase activity"/>
    <property type="evidence" value="ECO:0007669"/>
    <property type="project" value="TreeGrafter"/>
</dbReference>
<dbReference type="InterPro" id="IPR045851">
    <property type="entry name" value="AMP-bd_C_sf"/>
</dbReference>
<keyword evidence="3" id="KW-0436">Ligase</keyword>
<dbReference type="InterPro" id="IPR042099">
    <property type="entry name" value="ANL_N_sf"/>
</dbReference>
<proteinExistence type="predicted"/>
<comment type="caution">
    <text evidence="3">The sequence shown here is derived from an EMBL/GenBank/DDBJ whole genome shotgun (WGS) entry which is preliminary data.</text>
</comment>
<accession>A0A916YCK9</accession>
<dbReference type="InterPro" id="IPR020845">
    <property type="entry name" value="AMP-binding_CS"/>
</dbReference>
<organism evidence="3 4">
    <name type="scientific">Croceicoccus pelagius</name>
    <dbReference type="NCBI Taxonomy" id="1703341"/>
    <lineage>
        <taxon>Bacteria</taxon>
        <taxon>Pseudomonadati</taxon>
        <taxon>Pseudomonadota</taxon>
        <taxon>Alphaproteobacteria</taxon>
        <taxon>Sphingomonadales</taxon>
        <taxon>Erythrobacteraceae</taxon>
        <taxon>Croceicoccus</taxon>
    </lineage>
</organism>
<dbReference type="Gene3D" id="3.30.300.30">
    <property type="match status" value="1"/>
</dbReference>
<dbReference type="SUPFAM" id="SSF56801">
    <property type="entry name" value="Acetyl-CoA synthetase-like"/>
    <property type="match status" value="1"/>
</dbReference>
<evidence type="ECO:0000259" key="1">
    <source>
        <dbReference type="Pfam" id="PF00501"/>
    </source>
</evidence>
<dbReference type="RefSeq" id="WP_066763197.1">
    <property type="nucleotide sequence ID" value="NZ_BMIO01000003.1"/>
</dbReference>
<dbReference type="Proteomes" id="UP000598997">
    <property type="component" value="Unassembled WGS sequence"/>
</dbReference>
<gene>
    <name evidence="3" type="ORF">GCM10010989_11440</name>
</gene>
<dbReference type="InterPro" id="IPR025110">
    <property type="entry name" value="AMP-bd_C"/>
</dbReference>
<feature type="domain" description="AMP-dependent synthetase/ligase" evidence="1">
    <location>
        <begin position="12"/>
        <end position="354"/>
    </location>
</feature>
<dbReference type="PROSITE" id="PS00455">
    <property type="entry name" value="AMP_BINDING"/>
    <property type="match status" value="1"/>
</dbReference>
<evidence type="ECO:0000313" key="3">
    <source>
        <dbReference type="EMBL" id="GGD39064.1"/>
    </source>
</evidence>
<feature type="domain" description="AMP-binding enzyme C-terminal" evidence="2">
    <location>
        <begin position="404"/>
        <end position="478"/>
    </location>
</feature>
<evidence type="ECO:0000313" key="4">
    <source>
        <dbReference type="Proteomes" id="UP000598997"/>
    </source>
</evidence>
<dbReference type="EMBL" id="BMIO01000003">
    <property type="protein sequence ID" value="GGD39064.1"/>
    <property type="molecule type" value="Genomic_DNA"/>
</dbReference>
<dbReference type="AlphaFoldDB" id="A0A916YCK9"/>
<dbReference type="Gene3D" id="3.40.50.12780">
    <property type="entry name" value="N-terminal domain of ligase-like"/>
    <property type="match status" value="1"/>
</dbReference>
<dbReference type="PANTHER" id="PTHR43201">
    <property type="entry name" value="ACYL-COA SYNTHETASE"/>
    <property type="match status" value="1"/>
</dbReference>
<reference evidence="3 4" key="1">
    <citation type="journal article" date="2014" name="Int. J. Syst. Evol. Microbiol.">
        <title>Complete genome sequence of Corynebacterium casei LMG S-19264T (=DSM 44701T), isolated from a smear-ripened cheese.</title>
        <authorList>
            <consortium name="US DOE Joint Genome Institute (JGI-PGF)"/>
            <person name="Walter F."/>
            <person name="Albersmeier A."/>
            <person name="Kalinowski J."/>
            <person name="Ruckert C."/>
        </authorList>
    </citation>
    <scope>NUCLEOTIDE SEQUENCE [LARGE SCALE GENOMIC DNA]</scope>
    <source>
        <strain evidence="3 4">CGMCC 1.15358</strain>
    </source>
</reference>
<dbReference type="Pfam" id="PF00501">
    <property type="entry name" value="AMP-binding"/>
    <property type="match status" value="1"/>
</dbReference>